<evidence type="ECO:0000313" key="3">
    <source>
        <dbReference type="Proteomes" id="UP000027138"/>
    </source>
</evidence>
<evidence type="ECO:0000256" key="1">
    <source>
        <dbReference type="SAM" id="MobiDB-lite"/>
    </source>
</evidence>
<dbReference type="EMBL" id="KK914536">
    <property type="protein sequence ID" value="KDP34278.1"/>
    <property type="molecule type" value="Genomic_DNA"/>
</dbReference>
<reference evidence="2 3" key="1">
    <citation type="journal article" date="2014" name="PLoS ONE">
        <title>Global Analysis of Gene Expression Profiles in Physic Nut (Jatropha curcas L.) Seedlings Exposed to Salt Stress.</title>
        <authorList>
            <person name="Zhang L."/>
            <person name="Zhang C."/>
            <person name="Wu P."/>
            <person name="Chen Y."/>
            <person name="Li M."/>
            <person name="Jiang H."/>
            <person name="Wu G."/>
        </authorList>
    </citation>
    <scope>NUCLEOTIDE SEQUENCE [LARGE SCALE GENOMIC DNA]</scope>
    <source>
        <strain evidence="3">cv. GZQX0401</strain>
        <tissue evidence="2">Young leaves</tissue>
    </source>
</reference>
<proteinExistence type="predicted"/>
<feature type="compositionally biased region" description="Acidic residues" evidence="1">
    <location>
        <begin position="21"/>
        <end position="36"/>
    </location>
</feature>
<dbReference type="AlphaFoldDB" id="A0A067KH23"/>
<accession>A0A067KH23</accession>
<name>A0A067KH23_JATCU</name>
<protein>
    <submittedName>
        <fullName evidence="2">Uncharacterized protein</fullName>
    </submittedName>
</protein>
<evidence type="ECO:0000313" key="2">
    <source>
        <dbReference type="EMBL" id="KDP34278.1"/>
    </source>
</evidence>
<keyword evidence="3" id="KW-1185">Reference proteome</keyword>
<organism evidence="2 3">
    <name type="scientific">Jatropha curcas</name>
    <name type="common">Barbados nut</name>
    <dbReference type="NCBI Taxonomy" id="180498"/>
    <lineage>
        <taxon>Eukaryota</taxon>
        <taxon>Viridiplantae</taxon>
        <taxon>Streptophyta</taxon>
        <taxon>Embryophyta</taxon>
        <taxon>Tracheophyta</taxon>
        <taxon>Spermatophyta</taxon>
        <taxon>Magnoliopsida</taxon>
        <taxon>eudicotyledons</taxon>
        <taxon>Gunneridae</taxon>
        <taxon>Pentapetalae</taxon>
        <taxon>rosids</taxon>
        <taxon>fabids</taxon>
        <taxon>Malpighiales</taxon>
        <taxon>Euphorbiaceae</taxon>
        <taxon>Crotonoideae</taxon>
        <taxon>Jatropheae</taxon>
        <taxon>Jatropha</taxon>
    </lineage>
</organism>
<sequence length="105" mass="11993">MTLVEKVGDTFRIVGSQEARPEDEETEEDDDTNMEEDIPHFPSFGTFSGAGMETMISDWFQSIEIIQESLDSRTDTMESQYQEIDSQLQTVIQLLQLHPPPPPEE</sequence>
<dbReference type="Proteomes" id="UP000027138">
    <property type="component" value="Unassembled WGS sequence"/>
</dbReference>
<gene>
    <name evidence="2" type="ORF">JCGZ_12807</name>
</gene>
<feature type="region of interest" description="Disordered" evidence="1">
    <location>
        <begin position="13"/>
        <end position="47"/>
    </location>
</feature>